<reference evidence="2" key="1">
    <citation type="submission" date="2020-08" db="EMBL/GenBank/DDBJ databases">
        <title>Plant Genome Project.</title>
        <authorList>
            <person name="Zhang R.-G."/>
        </authorList>
    </citation>
    <scope>NUCLEOTIDE SEQUENCE</scope>
    <source>
        <strain evidence="2">WSP0</strain>
        <tissue evidence="2">Leaf</tissue>
    </source>
</reference>
<dbReference type="Proteomes" id="UP000823749">
    <property type="component" value="Chromosome 10"/>
</dbReference>
<keyword evidence="3" id="KW-1185">Reference proteome</keyword>
<gene>
    <name evidence="2" type="ORF">RHGRI_028409</name>
</gene>
<comment type="caution">
    <text evidence="2">The sequence shown here is derived from an EMBL/GenBank/DDBJ whole genome shotgun (WGS) entry which is preliminary data.</text>
</comment>
<dbReference type="SUPFAM" id="SSF50405">
    <property type="entry name" value="Actin-crosslinking proteins"/>
    <property type="match status" value="1"/>
</dbReference>
<dbReference type="InterPro" id="IPR008999">
    <property type="entry name" value="Actin-crosslinking"/>
</dbReference>
<feature type="domain" description="DUF569" evidence="1">
    <location>
        <begin position="1"/>
        <end position="140"/>
    </location>
</feature>
<proteinExistence type="predicted"/>
<dbReference type="PANTHER" id="PTHR31205">
    <property type="entry name" value="ACTIN CROSS-LINKING PROTEIN (DUF569)"/>
    <property type="match status" value="1"/>
</dbReference>
<dbReference type="Gene3D" id="2.80.10.50">
    <property type="match status" value="1"/>
</dbReference>
<dbReference type="CDD" id="cd23340">
    <property type="entry name" value="beta-trefoil_FSCN_ACP-like"/>
    <property type="match status" value="1"/>
</dbReference>
<dbReference type="InterPro" id="IPR007679">
    <property type="entry name" value="DUF569"/>
</dbReference>
<protein>
    <recommendedName>
        <fullName evidence="1">DUF569 domain-containing protein</fullName>
    </recommendedName>
</protein>
<sequence length="239" mass="27218">MDLFQKATTVKLSHKDKYLVAEDDQESVSLARDGLSKNAIWSVQFFETERYLRFKSCYGKYLTTSDAHLLHGLNGRKVVQSIPKKFDSSTQWERIRDGFLVRFQTLHGNFLRPNGGLPPWRNSVTDDVPHQTGTGENVLWDVKVVEATPKMPPLSSSPSPVICRESMLIVSFPVARTPPTVTPQIREHDRPCTMKQSWLEMRLTLGVEMAYHFDGEMVYVEMGLTLGVEMRLTLGLEMV</sequence>
<organism evidence="2 3">
    <name type="scientific">Rhododendron griersonianum</name>
    <dbReference type="NCBI Taxonomy" id="479676"/>
    <lineage>
        <taxon>Eukaryota</taxon>
        <taxon>Viridiplantae</taxon>
        <taxon>Streptophyta</taxon>
        <taxon>Embryophyta</taxon>
        <taxon>Tracheophyta</taxon>
        <taxon>Spermatophyta</taxon>
        <taxon>Magnoliopsida</taxon>
        <taxon>eudicotyledons</taxon>
        <taxon>Gunneridae</taxon>
        <taxon>Pentapetalae</taxon>
        <taxon>asterids</taxon>
        <taxon>Ericales</taxon>
        <taxon>Ericaceae</taxon>
        <taxon>Ericoideae</taxon>
        <taxon>Rhodoreae</taxon>
        <taxon>Rhododendron</taxon>
    </lineage>
</organism>
<evidence type="ECO:0000313" key="3">
    <source>
        <dbReference type="Proteomes" id="UP000823749"/>
    </source>
</evidence>
<accession>A0AAV6IFW6</accession>
<evidence type="ECO:0000259" key="1">
    <source>
        <dbReference type="Pfam" id="PF04601"/>
    </source>
</evidence>
<name>A0AAV6IFW6_9ERIC</name>
<dbReference type="PANTHER" id="PTHR31205:SF77">
    <property type="entry name" value="CROSS-LINKING PROTEIN, PUTATIVE (DUF569)-RELATED"/>
    <property type="match status" value="1"/>
</dbReference>
<dbReference type="AlphaFoldDB" id="A0AAV6IFW6"/>
<dbReference type="EMBL" id="JACTNZ010000010">
    <property type="protein sequence ID" value="KAG5527498.1"/>
    <property type="molecule type" value="Genomic_DNA"/>
</dbReference>
<dbReference type="Pfam" id="PF04601">
    <property type="entry name" value="DUF569"/>
    <property type="match status" value="1"/>
</dbReference>
<evidence type="ECO:0000313" key="2">
    <source>
        <dbReference type="EMBL" id="KAG5527498.1"/>
    </source>
</evidence>